<proteinExistence type="predicted"/>
<dbReference type="AlphaFoldDB" id="A0A917MBG7"/>
<accession>A0A917MBG7</accession>
<dbReference type="Pfam" id="PF05336">
    <property type="entry name" value="rhaM"/>
    <property type="match status" value="1"/>
</dbReference>
<dbReference type="InterPro" id="IPR008000">
    <property type="entry name" value="Rham/fucose_mutarotase"/>
</dbReference>
<name>A0A917MBG7_9SPHI</name>
<dbReference type="PANTHER" id="PTHR43239">
    <property type="entry name" value="UPF0734 PROTEIN DDB_G0273871/DDB_G0273177"/>
    <property type="match status" value="1"/>
</dbReference>
<dbReference type="GO" id="GO:0016857">
    <property type="term" value="F:racemase and epimerase activity, acting on carbohydrates and derivatives"/>
    <property type="evidence" value="ECO:0007669"/>
    <property type="project" value="InterPro"/>
</dbReference>
<gene>
    <name evidence="1" type="ORF">GCM10007415_28170</name>
</gene>
<organism evidence="1 2">
    <name type="scientific">Parapedobacter pyrenivorans</name>
    <dbReference type="NCBI Taxonomy" id="1305674"/>
    <lineage>
        <taxon>Bacteria</taxon>
        <taxon>Pseudomonadati</taxon>
        <taxon>Bacteroidota</taxon>
        <taxon>Sphingobacteriia</taxon>
        <taxon>Sphingobacteriales</taxon>
        <taxon>Sphingobacteriaceae</taxon>
        <taxon>Parapedobacter</taxon>
    </lineage>
</organism>
<keyword evidence="2" id="KW-1185">Reference proteome</keyword>
<dbReference type="RefSeq" id="WP_188506667.1">
    <property type="nucleotide sequence ID" value="NZ_BMER01000002.1"/>
</dbReference>
<dbReference type="EMBL" id="BMER01000002">
    <property type="protein sequence ID" value="GGG91858.1"/>
    <property type="molecule type" value="Genomic_DNA"/>
</dbReference>
<evidence type="ECO:0000313" key="2">
    <source>
        <dbReference type="Proteomes" id="UP000660862"/>
    </source>
</evidence>
<dbReference type="Proteomes" id="UP000660862">
    <property type="component" value="Unassembled WGS sequence"/>
</dbReference>
<dbReference type="InterPro" id="IPR052996">
    <property type="entry name" value="Carb_Metab_Mutarotase"/>
</dbReference>
<reference evidence="1" key="1">
    <citation type="journal article" date="2014" name="Int. J. Syst. Evol. Microbiol.">
        <title>Complete genome sequence of Corynebacterium casei LMG S-19264T (=DSM 44701T), isolated from a smear-ripened cheese.</title>
        <authorList>
            <consortium name="US DOE Joint Genome Institute (JGI-PGF)"/>
            <person name="Walter F."/>
            <person name="Albersmeier A."/>
            <person name="Kalinowski J."/>
            <person name="Ruckert C."/>
        </authorList>
    </citation>
    <scope>NUCLEOTIDE SEQUENCE</scope>
    <source>
        <strain evidence="1">CGMCC 1.12195</strain>
    </source>
</reference>
<dbReference type="PANTHER" id="PTHR43239:SF1">
    <property type="entry name" value="UPF0734 PROTEIN DDB_G0273871_DDB_G0273177"/>
    <property type="match status" value="1"/>
</dbReference>
<dbReference type="SUPFAM" id="SSF54909">
    <property type="entry name" value="Dimeric alpha+beta barrel"/>
    <property type="match status" value="1"/>
</dbReference>
<evidence type="ECO:0000313" key="1">
    <source>
        <dbReference type="EMBL" id="GGG91858.1"/>
    </source>
</evidence>
<comment type="caution">
    <text evidence="1">The sequence shown here is derived from an EMBL/GenBank/DDBJ whole genome shotgun (WGS) entry which is preliminary data.</text>
</comment>
<sequence length="118" mass="13786">MKRYALALDLQDDMQLIAEYERLHRNVAAEIKKSITDSGILCMEIFRFADRMFMIIEATDDFSFDEKAIADAANPIVQEWERSTWRYQKPIPGAKPGEKWVLMDKIFELRTGEETHGQ</sequence>
<protein>
    <submittedName>
        <fullName evidence="1">L-fucose mutarotase</fullName>
    </submittedName>
</protein>
<dbReference type="Gene3D" id="3.30.70.100">
    <property type="match status" value="1"/>
</dbReference>
<reference evidence="1" key="2">
    <citation type="submission" date="2020-09" db="EMBL/GenBank/DDBJ databases">
        <authorList>
            <person name="Sun Q."/>
            <person name="Zhou Y."/>
        </authorList>
    </citation>
    <scope>NUCLEOTIDE SEQUENCE</scope>
    <source>
        <strain evidence="1">CGMCC 1.12195</strain>
    </source>
</reference>
<dbReference type="InterPro" id="IPR011008">
    <property type="entry name" value="Dimeric_a/b-barrel"/>
</dbReference>